<organism evidence="1">
    <name type="scientific">Campylobacter fetus</name>
    <dbReference type="NCBI Taxonomy" id="196"/>
    <lineage>
        <taxon>Bacteria</taxon>
        <taxon>Pseudomonadati</taxon>
        <taxon>Campylobacterota</taxon>
        <taxon>Epsilonproteobacteria</taxon>
        <taxon>Campylobacterales</taxon>
        <taxon>Campylobacteraceae</taxon>
        <taxon>Campylobacter</taxon>
    </lineage>
</organism>
<name>A0A6F9JAQ8_CAMFE</name>
<evidence type="ECO:0000313" key="1">
    <source>
        <dbReference type="EMBL" id="EDO9682742.1"/>
    </source>
</evidence>
<dbReference type="EMBL" id="AANITE010000012">
    <property type="protein sequence ID" value="EDO9682742.1"/>
    <property type="molecule type" value="Genomic_DNA"/>
</dbReference>
<evidence type="ECO:0008006" key="2">
    <source>
        <dbReference type="Google" id="ProtNLM"/>
    </source>
</evidence>
<proteinExistence type="predicted"/>
<reference evidence="1" key="1">
    <citation type="submission" date="2019-12" db="EMBL/GenBank/DDBJ databases">
        <authorList>
            <consortium name="PulseNet: The National Subtyping Network for Foodborne Disease Surveillance"/>
            <person name="Tarr C.L."/>
            <person name="Trees E."/>
            <person name="Katz L.S."/>
            <person name="Carleton-Romer H.A."/>
            <person name="Stroika S."/>
            <person name="Kucerova Z."/>
            <person name="Roache K.F."/>
            <person name="Sabol A.L."/>
            <person name="Besser J."/>
            <person name="Gerner-Smidt P."/>
        </authorList>
    </citation>
    <scope>NUCLEOTIDE SEQUENCE</scope>
    <source>
        <strain evidence="1">PNUSAC014016</strain>
    </source>
</reference>
<protein>
    <recommendedName>
        <fullName evidence="2">Plasmid replication protein RepL domain-containing protein</fullName>
    </recommendedName>
</protein>
<comment type="caution">
    <text evidence="1">The sequence shown here is derived from an EMBL/GenBank/DDBJ whole genome shotgun (WGS) entry which is preliminary data.</text>
</comment>
<sequence>MILPDYRDFSVERDYNSEYSSINEDLSKKRMLVETENKILKGGFFLSTEFLESSIKELDGAEIKMLIAISILSMEKFVDNIVYLSKAEKEIVAAKTGNTLNTISRGVSALSRKGFLVRIGGKREALYAINPLFIRRSADRDLAVQRINNQMDLK</sequence>
<dbReference type="AlphaFoldDB" id="A0A6F9JAQ8"/>
<gene>
    <name evidence="1" type="ORF">GPS25_08630</name>
</gene>
<accession>A0A6F9JAQ8</accession>